<evidence type="ECO:0000259" key="1">
    <source>
        <dbReference type="Pfam" id="PF13952"/>
    </source>
</evidence>
<dbReference type="Pfam" id="PF13960">
    <property type="entry name" value="DUF4218"/>
    <property type="match status" value="1"/>
</dbReference>
<dbReference type="Proteomes" id="UP000288805">
    <property type="component" value="Unassembled WGS sequence"/>
</dbReference>
<gene>
    <name evidence="3" type="ORF">CK203_034715</name>
</gene>
<dbReference type="EMBL" id="QGNW01000170">
    <property type="protein sequence ID" value="RVW88844.1"/>
    <property type="molecule type" value="Genomic_DNA"/>
</dbReference>
<accession>A0A438HWK2</accession>
<dbReference type="AlphaFoldDB" id="A0A438HWK2"/>
<dbReference type="PANTHER" id="PTHR48258">
    <property type="entry name" value="DUF4218 DOMAIN-CONTAINING PROTEIN-RELATED"/>
    <property type="match status" value="1"/>
</dbReference>
<reference evidence="3 4" key="1">
    <citation type="journal article" date="2018" name="PLoS Genet.">
        <title>Population sequencing reveals clonal diversity and ancestral inbreeding in the grapevine cultivar Chardonnay.</title>
        <authorList>
            <person name="Roach M.J."/>
            <person name="Johnson D.L."/>
            <person name="Bohlmann J."/>
            <person name="van Vuuren H.J."/>
            <person name="Jones S.J."/>
            <person name="Pretorius I.S."/>
            <person name="Schmidt S.A."/>
            <person name="Borneman A.R."/>
        </authorList>
    </citation>
    <scope>NUCLEOTIDE SEQUENCE [LARGE SCALE GENOMIC DNA]</scope>
    <source>
        <strain evidence="4">cv. Chardonnay</strain>
        <tissue evidence="3">Leaf</tissue>
    </source>
</reference>
<dbReference type="InterPro" id="IPR025312">
    <property type="entry name" value="DUF4216"/>
</dbReference>
<evidence type="ECO:0000313" key="4">
    <source>
        <dbReference type="Proteomes" id="UP000288805"/>
    </source>
</evidence>
<dbReference type="PANTHER" id="PTHR48258:SF3">
    <property type="entry name" value="FK506-BINDING PROTEIN 4-LIKE ISOFORM X1"/>
    <property type="match status" value="1"/>
</dbReference>
<proteinExistence type="predicted"/>
<evidence type="ECO:0000259" key="2">
    <source>
        <dbReference type="Pfam" id="PF13960"/>
    </source>
</evidence>
<organism evidence="3 4">
    <name type="scientific">Vitis vinifera</name>
    <name type="common">Grape</name>
    <dbReference type="NCBI Taxonomy" id="29760"/>
    <lineage>
        <taxon>Eukaryota</taxon>
        <taxon>Viridiplantae</taxon>
        <taxon>Streptophyta</taxon>
        <taxon>Embryophyta</taxon>
        <taxon>Tracheophyta</taxon>
        <taxon>Spermatophyta</taxon>
        <taxon>Magnoliopsida</taxon>
        <taxon>eudicotyledons</taxon>
        <taxon>Gunneridae</taxon>
        <taxon>Pentapetalae</taxon>
        <taxon>rosids</taxon>
        <taxon>Vitales</taxon>
        <taxon>Vitaceae</taxon>
        <taxon>Viteae</taxon>
        <taxon>Vitis</taxon>
    </lineage>
</organism>
<dbReference type="InterPro" id="IPR025452">
    <property type="entry name" value="DUF4218"/>
</dbReference>
<dbReference type="Pfam" id="PF13952">
    <property type="entry name" value="DUF4216"/>
    <property type="match status" value="1"/>
</dbReference>
<evidence type="ECO:0000313" key="3">
    <source>
        <dbReference type="EMBL" id="RVW88844.1"/>
    </source>
</evidence>
<evidence type="ECO:0008006" key="5">
    <source>
        <dbReference type="Google" id="ProtNLM"/>
    </source>
</evidence>
<comment type="caution">
    <text evidence="3">The sequence shown here is derived from an EMBL/GenBank/DDBJ whole genome shotgun (WGS) entry which is preliminary data.</text>
</comment>
<feature type="domain" description="DUF4216" evidence="1">
    <location>
        <begin position="380"/>
        <end position="452"/>
    </location>
</feature>
<sequence length="532" mass="62130">MYDHLLDNGIARNYVRWLMHGEYEFCEPTNTSTNESDMHDEMQEMLNDAFGMPMPNEESEKSRHVHEEFEKPNEDCLNGWSNKSFTMLLELLKEAFPEDCMLYSKEHANANECVVCGVSRWKSSDEHSTDEFTNSAKKKKISAKVLHYFPLKPRLQRLYMSSKTSSHMKWHVDGCMEGEMMRHPVDSLTWKTSITIVDTLLSIDGKSKDNFNSRLDLQAMVNERKIFGLKYHDCHVLMQQLLPLAIRGVLHKNVCAVIVELCSFFKQLCSKVLKTDQLEHLENDIIVTLCKLERIFPPSFFDVMVHLPIHLASEAKVTRPVQYRWMYPIERYLHTLKSYVRNKSRPEGLLQMEVSRFASARDKNPIPGHVSYYGVLTDVIELHYLGGNRVILFKCDWWDVINSGRGIKKDEYGFTCLNFERTICTDEPFVLASQAKQVFYVQNSNEENWHTVVEIQTRGVYDMNQKVSTNDPEPYQQLITLHSQRDVHELVENDLINWDRNDIAGETIQTDVLLSRQENIVERHNEFIRDDV</sequence>
<feature type="domain" description="DUF4218" evidence="2">
    <location>
        <begin position="268"/>
        <end position="350"/>
    </location>
</feature>
<name>A0A438HWK2_VITVI</name>
<protein>
    <recommendedName>
        <fullName evidence="5">DUF4218 domain-containing protein</fullName>
    </recommendedName>
</protein>